<keyword evidence="2" id="KW-1185">Reference proteome</keyword>
<dbReference type="EMBL" id="JASPKY010000889">
    <property type="protein sequence ID" value="KAK9680497.1"/>
    <property type="molecule type" value="Genomic_DNA"/>
</dbReference>
<dbReference type="PANTHER" id="PTHR11008">
    <property type="entry name" value="PROTEIN TAKEOUT-LIKE PROTEIN"/>
    <property type="match status" value="1"/>
</dbReference>
<dbReference type="AlphaFoldDB" id="A0AAW1HUY3"/>
<dbReference type="GO" id="GO:0005615">
    <property type="term" value="C:extracellular space"/>
    <property type="evidence" value="ECO:0007669"/>
    <property type="project" value="TreeGrafter"/>
</dbReference>
<dbReference type="InterPro" id="IPR010562">
    <property type="entry name" value="Haemolymph_juvenile_hormone-bd"/>
</dbReference>
<name>A0AAW1HUY3_POPJA</name>
<comment type="caution">
    <text evidence="1">The sequence shown here is derived from an EMBL/GenBank/DDBJ whole genome shotgun (WGS) entry which is preliminary data.</text>
</comment>
<evidence type="ECO:0000313" key="1">
    <source>
        <dbReference type="EMBL" id="KAK9680497.1"/>
    </source>
</evidence>
<dbReference type="InterPro" id="IPR038606">
    <property type="entry name" value="To_sf"/>
</dbReference>
<dbReference type="Proteomes" id="UP001458880">
    <property type="component" value="Unassembled WGS sequence"/>
</dbReference>
<evidence type="ECO:0000313" key="2">
    <source>
        <dbReference type="Proteomes" id="UP001458880"/>
    </source>
</evidence>
<accession>A0AAW1HUY3</accession>
<gene>
    <name evidence="1" type="ORF">QE152_g39040</name>
</gene>
<organism evidence="1 2">
    <name type="scientific">Popillia japonica</name>
    <name type="common">Japanese beetle</name>
    <dbReference type="NCBI Taxonomy" id="7064"/>
    <lineage>
        <taxon>Eukaryota</taxon>
        <taxon>Metazoa</taxon>
        <taxon>Ecdysozoa</taxon>
        <taxon>Arthropoda</taxon>
        <taxon>Hexapoda</taxon>
        <taxon>Insecta</taxon>
        <taxon>Pterygota</taxon>
        <taxon>Neoptera</taxon>
        <taxon>Endopterygota</taxon>
        <taxon>Coleoptera</taxon>
        <taxon>Polyphaga</taxon>
        <taxon>Scarabaeiformia</taxon>
        <taxon>Scarabaeidae</taxon>
        <taxon>Rutelinae</taxon>
        <taxon>Popillia</taxon>
    </lineage>
</organism>
<dbReference type="Gene3D" id="3.15.10.30">
    <property type="entry name" value="Haemolymph juvenile hormone binding protein"/>
    <property type="match status" value="1"/>
</dbReference>
<dbReference type="PANTHER" id="PTHR11008:SF32">
    <property type="entry name" value="CIRCADIAN CLOCK-CONTROLLED PROTEIN DAYWAKE-RELATED"/>
    <property type="match status" value="1"/>
</dbReference>
<sequence>MLWLLTLKDDNRSANIRDHTSIGHIQNIAIIPTTLAGRLWHSNITFVGSKCNFNSDFEEATRGGETYLHLKDYKLSYTTERIYFHLDNLFDGDSVLDPQVNKFEDENWIQVEKELGPSIVKATNFVIKSIVDGVFNSIPMNQIFLP</sequence>
<proteinExistence type="predicted"/>
<reference evidence="1 2" key="1">
    <citation type="journal article" date="2024" name="BMC Genomics">
        <title>De novo assembly and annotation of Popillia japonica's genome with initial clues to its potential as an invasive pest.</title>
        <authorList>
            <person name="Cucini C."/>
            <person name="Boschi S."/>
            <person name="Funari R."/>
            <person name="Cardaioli E."/>
            <person name="Iannotti N."/>
            <person name="Marturano G."/>
            <person name="Paoli F."/>
            <person name="Bruttini M."/>
            <person name="Carapelli A."/>
            <person name="Frati F."/>
            <person name="Nardi F."/>
        </authorList>
    </citation>
    <scope>NUCLEOTIDE SEQUENCE [LARGE SCALE GENOMIC DNA]</scope>
    <source>
        <strain evidence="1">DMR45628</strain>
    </source>
</reference>
<dbReference type="Pfam" id="PF06585">
    <property type="entry name" value="JHBP"/>
    <property type="match status" value="1"/>
</dbReference>
<protein>
    <submittedName>
        <fullName evidence="1">Hemolymph juvenile hormone binding protein (JHBP)</fullName>
    </submittedName>
</protein>